<dbReference type="PANTHER" id="PTHR44103">
    <property type="entry name" value="PROPROTEIN CONVERTASE P"/>
    <property type="match status" value="1"/>
</dbReference>
<keyword evidence="1 3" id="KW-0732">Signal</keyword>
<dbReference type="RefSeq" id="WP_149296399.1">
    <property type="nucleotide sequence ID" value="NZ_CP043473.1"/>
</dbReference>
<gene>
    <name evidence="4" type="ORF">FYK34_10990</name>
</gene>
<evidence type="ECO:0000313" key="4">
    <source>
        <dbReference type="EMBL" id="QEL56044.1"/>
    </source>
</evidence>
<dbReference type="EMBL" id="CP043473">
    <property type="protein sequence ID" value="QEL56044.1"/>
    <property type="molecule type" value="Genomic_DNA"/>
</dbReference>
<dbReference type="SUPFAM" id="SSF69318">
    <property type="entry name" value="Integrin alpha N-terminal domain"/>
    <property type="match status" value="1"/>
</dbReference>
<feature type="chain" id="PRO_5022714156" evidence="3">
    <location>
        <begin position="27"/>
        <end position="479"/>
    </location>
</feature>
<dbReference type="Gene3D" id="2.130.10.130">
    <property type="entry name" value="Integrin alpha, N-terminal"/>
    <property type="match status" value="1"/>
</dbReference>
<name>A0A5C1DH71_9NEIS</name>
<dbReference type="PROSITE" id="PS51257">
    <property type="entry name" value="PROKAR_LIPOPROTEIN"/>
    <property type="match status" value="1"/>
</dbReference>
<dbReference type="InterPro" id="IPR013517">
    <property type="entry name" value="FG-GAP"/>
</dbReference>
<evidence type="ECO:0000256" key="1">
    <source>
        <dbReference type="ARBA" id="ARBA00022729"/>
    </source>
</evidence>
<dbReference type="KEGG" id="chrm:FYK34_10990"/>
<evidence type="ECO:0000313" key="5">
    <source>
        <dbReference type="Proteomes" id="UP000322079"/>
    </source>
</evidence>
<reference evidence="4 5" key="1">
    <citation type="submission" date="2019-08" db="EMBL/GenBank/DDBJ databases">
        <title>Chromobacterium paludis, a novel bacterium isolated from a Maryland marsh pond.</title>
        <authorList>
            <person name="Blackburn M.B."/>
            <person name="Gundersen-Rindal D.E."/>
        </authorList>
    </citation>
    <scope>NUCLEOTIDE SEQUENCE [LARGE SCALE GENOMIC DNA]</scope>
    <source>
        <strain evidence="5">IIBBL 257-1</strain>
    </source>
</reference>
<dbReference type="InterPro" id="IPR028994">
    <property type="entry name" value="Integrin_alpha_N"/>
</dbReference>
<accession>A0A5C1DH71</accession>
<dbReference type="Pfam" id="PF13517">
    <property type="entry name" value="FG-GAP_3"/>
    <property type="match status" value="1"/>
</dbReference>
<feature type="region of interest" description="Disordered" evidence="2">
    <location>
        <begin position="28"/>
        <end position="47"/>
    </location>
</feature>
<dbReference type="Pfam" id="PF01839">
    <property type="entry name" value="FG-GAP"/>
    <property type="match status" value="1"/>
</dbReference>
<evidence type="ECO:0000256" key="2">
    <source>
        <dbReference type="SAM" id="MobiDB-lite"/>
    </source>
</evidence>
<dbReference type="PANTHER" id="PTHR44103:SF1">
    <property type="entry name" value="PROPROTEIN CONVERTASE P"/>
    <property type="match status" value="1"/>
</dbReference>
<keyword evidence="5" id="KW-1185">Reference proteome</keyword>
<dbReference type="Proteomes" id="UP000322079">
    <property type="component" value="Chromosome"/>
</dbReference>
<proteinExistence type="predicted"/>
<dbReference type="AlphaFoldDB" id="A0A5C1DH71"/>
<evidence type="ECO:0000256" key="3">
    <source>
        <dbReference type="SAM" id="SignalP"/>
    </source>
</evidence>
<organism evidence="4 5">
    <name type="scientific">Chromobacterium paludis</name>
    <dbReference type="NCBI Taxonomy" id="2605945"/>
    <lineage>
        <taxon>Bacteria</taxon>
        <taxon>Pseudomonadati</taxon>
        <taxon>Pseudomonadota</taxon>
        <taxon>Betaproteobacteria</taxon>
        <taxon>Neisseriales</taxon>
        <taxon>Chromobacteriaceae</taxon>
        <taxon>Chromobacterium</taxon>
    </lineage>
</organism>
<protein>
    <submittedName>
        <fullName evidence="4">VCBS repeat-containing protein</fullName>
    </submittedName>
</protein>
<feature type="signal peptide" evidence="3">
    <location>
        <begin position="1"/>
        <end position="26"/>
    </location>
</feature>
<sequence>MKSIPQRTLLASLLPLLLLGCGGGGGDGAATGNGGSTPPPPHQASWQQASQVAIPYTGTTVASATWQVPGEDAAYVMYSGSNEFWNGNFNPIQLVVAKVTPDNRVQDVTQQILPASIQNSRILIRDIRVVDVNGDGYPDLFIGAYGHDDLANANGEAQALLIWDPATHAFKDASSSLPPIVSTTHSLAVGDIDGDGKPDILVGVLGQTINAKLPAQYYGPNVVGNPAVGGPWVGPYVLKAQANGQLQYDNTILPAEVSNPSLASSDHPGRFLSAALIDVNGDGKPDLVLGSDFNSQSAGAIWLNDGQGHFNGQPIPLPPGLYGALNTNTVQIQSLPIAGSDQPGLILSQTAQTPYYQSGRLQVLKNLGKGLAWQDVTSQVMPGVQFERWIPYFYQTDMQGKGGHDIVVNLGGTGDALTGHDSSVLLNQNGVYQPMPLPTPLQAQMQMAVPVTVGQHKVLVGAVSNPSQQRLTISSYAYY</sequence>